<protein>
    <submittedName>
        <fullName evidence="4">Uncharacterized protein</fullName>
    </submittedName>
</protein>
<feature type="compositionally biased region" description="Polar residues" evidence="1">
    <location>
        <begin position="583"/>
        <end position="605"/>
    </location>
</feature>
<evidence type="ECO:0000259" key="2">
    <source>
        <dbReference type="Pfam" id="PF06075"/>
    </source>
</evidence>
<evidence type="ECO:0000259" key="3">
    <source>
        <dbReference type="Pfam" id="PF21647"/>
    </source>
</evidence>
<dbReference type="InterPro" id="IPR048297">
    <property type="entry name" value="DUF936_dom_pln"/>
</dbReference>
<feature type="compositionally biased region" description="Low complexity" evidence="1">
    <location>
        <begin position="298"/>
        <end position="317"/>
    </location>
</feature>
<sequence>MATLTPGVLLKLLQSINSATKVTGEHRSPLLQVIGILPALSNSAGDDDLWPNHGFLLQLSDSKNSTYISLSDRDNDLILTNKIQLGQFVYLDYFVFDPSTANPLPSAVGLRPLPGRHPFVGSPQPLVARFSNSSRDFIIQPVSDSDPDPVLNFMGSKKSNSKKSMENSQSREVLAPRKNEENVENGGVSSDGLSKKKGTPTPQRFTSPGKAMNKQRSVSAGRREKEKEREPSPAPAAKVVKRSASPVPSKCVVPSLAAAKEENRKVSKEPAIVVPSRYRQPSPTTGGRRAASPTTGGRRAASPSARRMSLSPARRLSCGGSSGNKKKVVVGIPKVSEAILGASACSSGKNGGRKSWDDMPGNGEIKEKSGGVKNKPDFQAIIRTQAAISRRLSDANSHESKDDSSVEGRSKSSTAEDSLAPDKLSALIAGITVHDKKWTDGSVPFDAISACLAKLGKEAIQRRAIAANAAAEALQEALAIESIVRSLSMFSDLCATSKAGNPLPTIDRFLSIYESASKAAGIVELVSSSHCSEASETLIPTEQSKSATAWVEAALSTDLAIVSLLTGQTIEPLPSLPKSSSKRQSVGTTKMHSKGSSTPSASPNHTWMRGQGMKDTAELSASLRSEMEMWFLKFVEDALDAGFRVFSEAGSNGGTRRLSLEGGSIAAILSQLKRINDWLDLVVKKRDEKLTEKIERLKRKIYGFVIQHVGTSLDNSTPVSSS</sequence>
<feature type="region of interest" description="Disordered" evidence="1">
    <location>
        <begin position="343"/>
        <end position="377"/>
    </location>
</feature>
<feature type="compositionally biased region" description="Basic and acidic residues" evidence="1">
    <location>
        <begin position="364"/>
        <end position="376"/>
    </location>
</feature>
<name>A0A7C9A804_OPUST</name>
<evidence type="ECO:0000256" key="1">
    <source>
        <dbReference type="SAM" id="MobiDB-lite"/>
    </source>
</evidence>
<accession>A0A7C9A804</accession>
<dbReference type="PANTHER" id="PTHR31928">
    <property type="entry name" value="EXPRESSED PROTEIN"/>
    <property type="match status" value="1"/>
</dbReference>
<reference evidence="4" key="1">
    <citation type="journal article" date="2013" name="J. Plant Res.">
        <title>Effect of fungi and light on seed germination of three Opuntia species from semiarid lands of central Mexico.</title>
        <authorList>
            <person name="Delgado-Sanchez P."/>
            <person name="Jimenez-Bremont J.F."/>
            <person name="Guerrero-Gonzalez Mde L."/>
            <person name="Flores J."/>
        </authorList>
    </citation>
    <scope>NUCLEOTIDE SEQUENCE</scope>
    <source>
        <tissue evidence="4">Cladode</tissue>
    </source>
</reference>
<feature type="compositionally biased region" description="Basic and acidic residues" evidence="1">
    <location>
        <begin position="391"/>
        <end position="410"/>
    </location>
</feature>
<dbReference type="InterPro" id="IPR049172">
    <property type="entry name" value="DUF6857_pln"/>
</dbReference>
<dbReference type="InterPro" id="IPR010341">
    <property type="entry name" value="DUF936_pln"/>
</dbReference>
<feature type="compositionally biased region" description="Basic and acidic residues" evidence="1">
    <location>
        <begin position="259"/>
        <end position="268"/>
    </location>
</feature>
<feature type="domain" description="DUF6857" evidence="3">
    <location>
        <begin position="432"/>
        <end position="715"/>
    </location>
</feature>
<organism evidence="4">
    <name type="scientific">Opuntia streptacantha</name>
    <name type="common">Prickly pear cactus</name>
    <name type="synonym">Opuntia cardona</name>
    <dbReference type="NCBI Taxonomy" id="393608"/>
    <lineage>
        <taxon>Eukaryota</taxon>
        <taxon>Viridiplantae</taxon>
        <taxon>Streptophyta</taxon>
        <taxon>Embryophyta</taxon>
        <taxon>Tracheophyta</taxon>
        <taxon>Spermatophyta</taxon>
        <taxon>Magnoliopsida</taxon>
        <taxon>eudicotyledons</taxon>
        <taxon>Gunneridae</taxon>
        <taxon>Pentapetalae</taxon>
        <taxon>Caryophyllales</taxon>
        <taxon>Cactineae</taxon>
        <taxon>Cactaceae</taxon>
        <taxon>Opuntioideae</taxon>
        <taxon>Opuntia</taxon>
    </lineage>
</organism>
<proteinExistence type="predicted"/>
<feature type="domain" description="DUF936" evidence="2">
    <location>
        <begin position="4"/>
        <end position="128"/>
    </location>
</feature>
<dbReference type="PANTHER" id="PTHR31928:SF3">
    <property type="entry name" value="EXPRESSED PROTEIN"/>
    <property type="match status" value="1"/>
</dbReference>
<reference evidence="4" key="2">
    <citation type="submission" date="2020-07" db="EMBL/GenBank/DDBJ databases">
        <authorList>
            <person name="Vera ALvarez R."/>
            <person name="Arias-Moreno D.M."/>
            <person name="Jimenez-Jacinto V."/>
            <person name="Jimenez-Bremont J.F."/>
            <person name="Swaminathan K."/>
            <person name="Moose S.P."/>
            <person name="Guerrero-Gonzalez M.L."/>
            <person name="Marino-Ramirez L."/>
            <person name="Landsman D."/>
            <person name="Rodriguez-Kessler M."/>
            <person name="Delgado-Sanchez P."/>
        </authorList>
    </citation>
    <scope>NUCLEOTIDE SEQUENCE</scope>
    <source>
        <tissue evidence="4">Cladode</tissue>
    </source>
</reference>
<evidence type="ECO:0000313" key="4">
    <source>
        <dbReference type="EMBL" id="MBA4661858.1"/>
    </source>
</evidence>
<dbReference type="Pfam" id="PF06075">
    <property type="entry name" value="DUF936"/>
    <property type="match status" value="1"/>
</dbReference>
<dbReference type="Pfam" id="PF21647">
    <property type="entry name" value="DUF6857"/>
    <property type="match status" value="1"/>
</dbReference>
<feature type="region of interest" description="Disordered" evidence="1">
    <location>
        <begin position="389"/>
        <end position="418"/>
    </location>
</feature>
<dbReference type="AlphaFoldDB" id="A0A7C9A804"/>
<dbReference type="EMBL" id="GISG01213968">
    <property type="protein sequence ID" value="MBA4661858.1"/>
    <property type="molecule type" value="Transcribed_RNA"/>
</dbReference>
<feature type="region of interest" description="Disordered" evidence="1">
    <location>
        <begin position="148"/>
        <end position="327"/>
    </location>
</feature>
<feature type="region of interest" description="Disordered" evidence="1">
    <location>
        <begin position="573"/>
        <end position="610"/>
    </location>
</feature>
<feature type="compositionally biased region" description="Basic and acidic residues" evidence="1">
    <location>
        <begin position="221"/>
        <end position="231"/>
    </location>
</feature>